<dbReference type="AlphaFoldDB" id="A0A3M7S4Q1"/>
<sequence length="281" mass="33152">MMRVNSSIFWFMISIVLFMVKNECSKQGEYKFLLNKSYNIFIDNGLSINRSRNDLIRSNQFRLKCDLTVDKNSNKTSEREESMNQNYQIKWFKLDPHKLLILHDYAKYQLDELNDQLMSDLSIYPIETDLSDEHKFSLSSNLIFNYRYQRDSLLKMNGVYLCKLSPKSNQTSLPKSIFFQSVQQVSVNVLNLNKKHNFINFYLNFDNVIKSMIMNFKLPYSLIIIDLSFSFYLYYLLYGTVNIDIKTNSEYKCSSGTNIVIHNFGVELCLLPNLLKLNLCF</sequence>
<evidence type="ECO:0000256" key="1">
    <source>
        <dbReference type="SAM" id="Phobius"/>
    </source>
</evidence>
<gene>
    <name evidence="3" type="ORF">BpHYR1_025580</name>
</gene>
<keyword evidence="1" id="KW-0472">Membrane</keyword>
<feature type="transmembrane region" description="Helical" evidence="1">
    <location>
        <begin position="218"/>
        <end position="237"/>
    </location>
</feature>
<comment type="caution">
    <text evidence="3">The sequence shown here is derived from an EMBL/GenBank/DDBJ whole genome shotgun (WGS) entry which is preliminary data.</text>
</comment>
<feature type="signal peptide" evidence="2">
    <location>
        <begin position="1"/>
        <end position="26"/>
    </location>
</feature>
<accession>A0A3M7S4Q1</accession>
<evidence type="ECO:0000313" key="4">
    <source>
        <dbReference type="Proteomes" id="UP000276133"/>
    </source>
</evidence>
<reference evidence="3 4" key="1">
    <citation type="journal article" date="2018" name="Sci. Rep.">
        <title>Genomic signatures of local adaptation to the degree of environmental predictability in rotifers.</title>
        <authorList>
            <person name="Franch-Gras L."/>
            <person name="Hahn C."/>
            <person name="Garcia-Roger E.M."/>
            <person name="Carmona M.J."/>
            <person name="Serra M."/>
            <person name="Gomez A."/>
        </authorList>
    </citation>
    <scope>NUCLEOTIDE SEQUENCE [LARGE SCALE GENOMIC DNA]</scope>
    <source>
        <strain evidence="3">HYR1</strain>
    </source>
</reference>
<feature type="chain" id="PRO_5018061099" description="Ig-like domain-containing protein" evidence="2">
    <location>
        <begin position="27"/>
        <end position="281"/>
    </location>
</feature>
<keyword evidence="2" id="KW-0732">Signal</keyword>
<dbReference type="EMBL" id="REGN01002048">
    <property type="protein sequence ID" value="RNA30742.1"/>
    <property type="molecule type" value="Genomic_DNA"/>
</dbReference>
<protein>
    <recommendedName>
        <fullName evidence="5">Ig-like domain-containing protein</fullName>
    </recommendedName>
</protein>
<keyword evidence="1" id="KW-1133">Transmembrane helix</keyword>
<dbReference type="Proteomes" id="UP000276133">
    <property type="component" value="Unassembled WGS sequence"/>
</dbReference>
<name>A0A3M7S4Q1_BRAPC</name>
<organism evidence="3 4">
    <name type="scientific">Brachionus plicatilis</name>
    <name type="common">Marine rotifer</name>
    <name type="synonym">Brachionus muelleri</name>
    <dbReference type="NCBI Taxonomy" id="10195"/>
    <lineage>
        <taxon>Eukaryota</taxon>
        <taxon>Metazoa</taxon>
        <taxon>Spiralia</taxon>
        <taxon>Gnathifera</taxon>
        <taxon>Rotifera</taxon>
        <taxon>Eurotatoria</taxon>
        <taxon>Monogononta</taxon>
        <taxon>Pseudotrocha</taxon>
        <taxon>Ploima</taxon>
        <taxon>Brachionidae</taxon>
        <taxon>Brachionus</taxon>
    </lineage>
</organism>
<keyword evidence="1" id="KW-0812">Transmembrane</keyword>
<keyword evidence="4" id="KW-1185">Reference proteome</keyword>
<evidence type="ECO:0008006" key="5">
    <source>
        <dbReference type="Google" id="ProtNLM"/>
    </source>
</evidence>
<proteinExistence type="predicted"/>
<evidence type="ECO:0000256" key="2">
    <source>
        <dbReference type="SAM" id="SignalP"/>
    </source>
</evidence>
<evidence type="ECO:0000313" key="3">
    <source>
        <dbReference type="EMBL" id="RNA30742.1"/>
    </source>
</evidence>